<dbReference type="Proteomes" id="UP000233535">
    <property type="component" value="Unassembled WGS sequence"/>
</dbReference>
<evidence type="ECO:0000256" key="2">
    <source>
        <dbReference type="ARBA" id="ARBA00022722"/>
    </source>
</evidence>
<keyword evidence="3" id="KW-0732">Signal</keyword>
<dbReference type="EMBL" id="MVDD01000008">
    <property type="protein sequence ID" value="PKQ62458.1"/>
    <property type="molecule type" value="Genomic_DNA"/>
</dbReference>
<comment type="caution">
    <text evidence="7">The sequence shown here is derived from an EMBL/GenBank/DDBJ whole genome shotgun (WGS) entry which is preliminary data.</text>
</comment>
<evidence type="ECO:0000259" key="6">
    <source>
        <dbReference type="Pfam" id="PF18962"/>
    </source>
</evidence>
<evidence type="ECO:0000256" key="3">
    <source>
        <dbReference type="ARBA" id="ARBA00022729"/>
    </source>
</evidence>
<keyword evidence="8" id="KW-1185">Reference proteome</keyword>
<evidence type="ECO:0000256" key="4">
    <source>
        <dbReference type="ARBA" id="ARBA00022801"/>
    </source>
</evidence>
<gene>
    <name evidence="7" type="ORF">BZG02_12055</name>
</gene>
<organism evidence="7 8">
    <name type="scientific">Labilibaculum filiforme</name>
    <dbReference type="NCBI Taxonomy" id="1940526"/>
    <lineage>
        <taxon>Bacteria</taxon>
        <taxon>Pseudomonadati</taxon>
        <taxon>Bacteroidota</taxon>
        <taxon>Bacteroidia</taxon>
        <taxon>Marinilabiliales</taxon>
        <taxon>Marinifilaceae</taxon>
        <taxon>Labilibaculum</taxon>
    </lineage>
</organism>
<dbReference type="InterPro" id="IPR026444">
    <property type="entry name" value="Secre_tail"/>
</dbReference>
<dbReference type="SUPFAM" id="SSF54060">
    <property type="entry name" value="His-Me finger endonucleases"/>
    <property type="match status" value="1"/>
</dbReference>
<dbReference type="RefSeq" id="WP_101261702.1">
    <property type="nucleotide sequence ID" value="NZ_MVDD01000008.1"/>
</dbReference>
<dbReference type="GO" id="GO:0004518">
    <property type="term" value="F:nuclease activity"/>
    <property type="evidence" value="ECO:0007669"/>
    <property type="project" value="UniProtKB-KW"/>
</dbReference>
<comment type="similarity">
    <text evidence="1">Belongs to the EndA/NucM nuclease family.</text>
</comment>
<dbReference type="NCBIfam" id="TIGR04183">
    <property type="entry name" value="Por_Secre_tail"/>
    <property type="match status" value="1"/>
</dbReference>
<feature type="domain" description="SbsA Ig-like" evidence="5">
    <location>
        <begin position="274"/>
        <end position="384"/>
    </location>
</feature>
<dbReference type="PANTHER" id="PTHR33607">
    <property type="entry name" value="ENDONUCLEASE-1"/>
    <property type="match status" value="1"/>
</dbReference>
<dbReference type="Pfam" id="PF04231">
    <property type="entry name" value="Endonuclease_1"/>
    <property type="match status" value="1"/>
</dbReference>
<sequence length="581" mass="64824">MIKTLHLKLLFILTILVAFAITATGQVSIEDYYQNATGKTGGELKTALHTIIRNHTELPYTNKEAGDEYNVWEALKITDEDPNNTNNVLLIYTGRSELKTHQDDGSGDDDSWNREHIWAKSHGDFGTERGAGTDIHHLRACDRSVNTDRSNKFFDDGGTAHSEATECFTDADSWEPRDAVKGDIARMILYMAVCYEDENGDPDLEMTNDMDYSMVNYSAPYFGKLSTLLVWNQQDPVDDAEKARNEKVYTIQGNRNPFIDYPEWADEIWTTVVDTQSPAITELSPANNATGVSLTPNLIIKFNEEVKEGTGNVVIKRYNDDSTFETHTIPSARLAFSSNQLLVNPEAKLEEGVKYYITIDNGVITDASSNSFDGISDKTIWNFTATYTAPTITAFTPADDSENIPVETDLTITFNKDVQAGDGKIYVKTNGSTTEEIPASDARITYNGMQISVDLQNDLDTGTEYYVRIDNNAFLSTKGIAFAGISSDTKWSFTTEIPTGVDDLLTDEAPSFYPNPAVNEIRLTNMKKVESMYISNLTGRNIMEIKSPDTRISISKLPKGMYFVTFISTDGSRMTKKLMKR</sequence>
<keyword evidence="2" id="KW-0540">Nuclease</keyword>
<dbReference type="GO" id="GO:0016787">
    <property type="term" value="F:hydrolase activity"/>
    <property type="evidence" value="ECO:0007669"/>
    <property type="project" value="UniProtKB-KW"/>
</dbReference>
<reference evidence="7 8" key="1">
    <citation type="journal article" date="2017" name="Front. Microbiol.">
        <title>Labilibaculum manganireducens gen. nov., sp. nov. and Labilibaculum filiforme sp. nov., Novel Bacteroidetes Isolated from Subsurface Sediments of the Baltic Sea.</title>
        <authorList>
            <person name="Vandieken V."/>
            <person name="Marshall I.P."/>
            <person name="Niemann H."/>
            <person name="Engelen B."/>
            <person name="Cypionka H."/>
        </authorList>
    </citation>
    <scope>NUCLEOTIDE SEQUENCE [LARGE SCALE GENOMIC DNA]</scope>
    <source>
        <strain evidence="7 8">59.16B</strain>
    </source>
</reference>
<name>A0A2N3HWQ4_9BACT</name>
<dbReference type="Pfam" id="PF18962">
    <property type="entry name" value="Por_Secre_tail"/>
    <property type="match status" value="1"/>
</dbReference>
<accession>A0A2N3HWQ4</accession>
<evidence type="ECO:0000259" key="5">
    <source>
        <dbReference type="Pfam" id="PF13205"/>
    </source>
</evidence>
<feature type="domain" description="Secretion system C-terminal sorting" evidence="6">
    <location>
        <begin position="513"/>
        <end position="578"/>
    </location>
</feature>
<dbReference type="OrthoDB" id="9770276at2"/>
<evidence type="ECO:0000313" key="7">
    <source>
        <dbReference type="EMBL" id="PKQ62458.1"/>
    </source>
</evidence>
<feature type="domain" description="SbsA Ig-like" evidence="5">
    <location>
        <begin position="388"/>
        <end position="495"/>
    </location>
</feature>
<dbReference type="Pfam" id="PF13205">
    <property type="entry name" value="Big_5"/>
    <property type="match status" value="2"/>
</dbReference>
<proteinExistence type="inferred from homology"/>
<dbReference type="InterPro" id="IPR044925">
    <property type="entry name" value="His-Me_finger_sf"/>
</dbReference>
<dbReference type="AlphaFoldDB" id="A0A2N3HWQ4"/>
<dbReference type="PANTHER" id="PTHR33607:SF2">
    <property type="entry name" value="ENDONUCLEASE-1"/>
    <property type="match status" value="1"/>
</dbReference>
<evidence type="ECO:0008006" key="9">
    <source>
        <dbReference type="Google" id="ProtNLM"/>
    </source>
</evidence>
<dbReference type="InterPro" id="IPR032812">
    <property type="entry name" value="SbsA_Ig"/>
</dbReference>
<keyword evidence="4" id="KW-0378">Hydrolase</keyword>
<dbReference type="InterPro" id="IPR007346">
    <property type="entry name" value="Endonuclease-I"/>
</dbReference>
<evidence type="ECO:0000256" key="1">
    <source>
        <dbReference type="ARBA" id="ARBA00006429"/>
    </source>
</evidence>
<evidence type="ECO:0000313" key="8">
    <source>
        <dbReference type="Proteomes" id="UP000233535"/>
    </source>
</evidence>
<protein>
    <recommendedName>
        <fullName evidence="9">Secretion system C-terminal sorting domain-containing protein</fullName>
    </recommendedName>
</protein>